<dbReference type="NCBIfam" id="TIGR00447">
    <property type="entry name" value="pth"/>
    <property type="match status" value="1"/>
</dbReference>
<dbReference type="PANTHER" id="PTHR17224">
    <property type="entry name" value="PEPTIDYL-TRNA HYDROLASE"/>
    <property type="match status" value="1"/>
</dbReference>
<evidence type="ECO:0000256" key="8">
    <source>
        <dbReference type="RuleBase" id="RU004320"/>
    </source>
</evidence>
<proteinExistence type="inferred from homology"/>
<dbReference type="AlphaFoldDB" id="A0A0G0RMI0"/>
<sequence>MVKKLKVIIGLGNPDEEYVGTRHNVGFMMLDYVAKKNDGGEFELDKKINALSTKAKIDTIPVVLLKPLTFVNKTGEVAIKAKNLYKAKPEDIILIHDDLDIEFGNIKLSFDKNSGGHRGVESVMKSLKTKKFWRLRIGTANNILKKAYKMSEKKKNEAIIDFVLGKFGKKENQYSKRA</sequence>
<dbReference type="InterPro" id="IPR036416">
    <property type="entry name" value="Pept_tRNA_hydro_sf"/>
</dbReference>
<dbReference type="InterPro" id="IPR001328">
    <property type="entry name" value="Pept_tRNA_hydro"/>
</dbReference>
<evidence type="ECO:0000256" key="3">
    <source>
        <dbReference type="ARBA" id="ARBA00022801"/>
    </source>
</evidence>
<dbReference type="PANTHER" id="PTHR17224:SF1">
    <property type="entry name" value="PEPTIDYL-TRNA HYDROLASE"/>
    <property type="match status" value="1"/>
</dbReference>
<evidence type="ECO:0000256" key="5">
    <source>
        <dbReference type="ARBA" id="ARBA00038063"/>
    </source>
</evidence>
<comment type="similarity">
    <text evidence="5 8">Belongs to the PTH family.</text>
</comment>
<dbReference type="InterPro" id="IPR018171">
    <property type="entry name" value="Pept_tRNA_hydro_CS"/>
</dbReference>
<evidence type="ECO:0000313" key="10">
    <source>
        <dbReference type="Proteomes" id="UP000034764"/>
    </source>
</evidence>
<organism evidence="9 10">
    <name type="scientific">Candidatus Yanofskybacteria bacterium GW2011_GWD2_39_48</name>
    <dbReference type="NCBI Taxonomy" id="1619031"/>
    <lineage>
        <taxon>Bacteria</taxon>
        <taxon>Candidatus Yanofskyibacteriota</taxon>
    </lineage>
</organism>
<dbReference type="Pfam" id="PF01195">
    <property type="entry name" value="Pept_tRNA_hydro"/>
    <property type="match status" value="1"/>
</dbReference>
<comment type="caution">
    <text evidence="9">The sequence shown here is derived from an EMBL/GenBank/DDBJ whole genome shotgun (WGS) entry which is preliminary data.</text>
</comment>
<dbReference type="EMBL" id="LBXD01000009">
    <property type="protein sequence ID" value="KKR23725.1"/>
    <property type="molecule type" value="Genomic_DNA"/>
</dbReference>
<evidence type="ECO:0000256" key="6">
    <source>
        <dbReference type="ARBA" id="ARBA00050038"/>
    </source>
</evidence>
<dbReference type="Gene3D" id="3.40.50.1470">
    <property type="entry name" value="Peptidyl-tRNA hydrolase"/>
    <property type="match status" value="1"/>
</dbReference>
<comment type="catalytic activity">
    <reaction evidence="7">
        <text>an N-acyl-L-alpha-aminoacyl-tRNA + H2O = an N-acyl-L-amino acid + a tRNA + H(+)</text>
        <dbReference type="Rhea" id="RHEA:54448"/>
        <dbReference type="Rhea" id="RHEA-COMP:10123"/>
        <dbReference type="Rhea" id="RHEA-COMP:13883"/>
        <dbReference type="ChEBI" id="CHEBI:15377"/>
        <dbReference type="ChEBI" id="CHEBI:15378"/>
        <dbReference type="ChEBI" id="CHEBI:59874"/>
        <dbReference type="ChEBI" id="CHEBI:78442"/>
        <dbReference type="ChEBI" id="CHEBI:138191"/>
        <dbReference type="EC" id="3.1.1.29"/>
    </reaction>
</comment>
<evidence type="ECO:0000256" key="1">
    <source>
        <dbReference type="ARBA" id="ARBA00013260"/>
    </source>
</evidence>
<gene>
    <name evidence="9" type="ORF">UT53_C0009G0019</name>
</gene>
<dbReference type="SUPFAM" id="SSF53178">
    <property type="entry name" value="Peptidyl-tRNA hydrolase-like"/>
    <property type="match status" value="1"/>
</dbReference>
<dbReference type="PROSITE" id="PS01195">
    <property type="entry name" value="PEPT_TRNA_HYDROL_1"/>
    <property type="match status" value="1"/>
</dbReference>
<dbReference type="Proteomes" id="UP000034764">
    <property type="component" value="Unassembled WGS sequence"/>
</dbReference>
<dbReference type="EC" id="3.1.1.29" evidence="1 7"/>
<dbReference type="CDD" id="cd00462">
    <property type="entry name" value="PTH"/>
    <property type="match status" value="1"/>
</dbReference>
<keyword evidence="3 7" id="KW-0378">Hydrolase</keyword>
<dbReference type="GO" id="GO:0004045">
    <property type="term" value="F:peptidyl-tRNA hydrolase activity"/>
    <property type="evidence" value="ECO:0007669"/>
    <property type="project" value="UniProtKB-EC"/>
</dbReference>
<evidence type="ECO:0000256" key="7">
    <source>
        <dbReference type="RuleBase" id="RU000673"/>
    </source>
</evidence>
<evidence type="ECO:0000256" key="2">
    <source>
        <dbReference type="ARBA" id="ARBA00022555"/>
    </source>
</evidence>
<reference evidence="9 10" key="1">
    <citation type="journal article" date="2015" name="Nature">
        <title>rRNA introns, odd ribosomes, and small enigmatic genomes across a large radiation of phyla.</title>
        <authorList>
            <person name="Brown C.T."/>
            <person name="Hug L.A."/>
            <person name="Thomas B.C."/>
            <person name="Sharon I."/>
            <person name="Castelle C.J."/>
            <person name="Singh A."/>
            <person name="Wilkins M.J."/>
            <person name="Williams K.H."/>
            <person name="Banfield J.F."/>
        </authorList>
    </citation>
    <scope>NUCLEOTIDE SEQUENCE [LARGE SCALE GENOMIC DNA]</scope>
</reference>
<dbReference type="GO" id="GO:0000049">
    <property type="term" value="F:tRNA binding"/>
    <property type="evidence" value="ECO:0007669"/>
    <property type="project" value="UniProtKB-KW"/>
</dbReference>
<evidence type="ECO:0000313" key="9">
    <source>
        <dbReference type="EMBL" id="KKR23725.1"/>
    </source>
</evidence>
<keyword evidence="4" id="KW-0694">RNA-binding</keyword>
<accession>A0A0G0RMI0</accession>
<name>A0A0G0RMI0_9BACT</name>
<keyword evidence="2" id="KW-0820">tRNA-binding</keyword>
<protein>
    <recommendedName>
        <fullName evidence="6 7">Peptidyl-tRNA hydrolase</fullName>
        <ecNumber evidence="1 7">3.1.1.29</ecNumber>
    </recommendedName>
</protein>
<evidence type="ECO:0000256" key="4">
    <source>
        <dbReference type="ARBA" id="ARBA00022884"/>
    </source>
</evidence>